<proteinExistence type="inferred from homology"/>
<dbReference type="InterPro" id="IPR006073">
    <property type="entry name" value="GTP-bd"/>
</dbReference>
<comment type="function">
    <text evidence="10">Necessary for normal cell division and for the maintenance of normal septation.</text>
</comment>
<evidence type="ECO:0000256" key="5">
    <source>
        <dbReference type="ARBA" id="ARBA00022741"/>
    </source>
</evidence>
<dbReference type="PROSITE" id="PS51706">
    <property type="entry name" value="G_ENGB"/>
    <property type="match status" value="1"/>
</dbReference>
<keyword evidence="6" id="KW-0460">Magnesium</keyword>
<evidence type="ECO:0000256" key="10">
    <source>
        <dbReference type="HAMAP-Rule" id="MF_00321"/>
    </source>
</evidence>
<evidence type="ECO:0000256" key="8">
    <source>
        <dbReference type="ARBA" id="ARBA00023210"/>
    </source>
</evidence>
<dbReference type="CDD" id="cd01876">
    <property type="entry name" value="YihA_EngB"/>
    <property type="match status" value="1"/>
</dbReference>
<protein>
    <recommendedName>
        <fullName evidence="10">Probable GTP-binding protein EngB</fullName>
    </recommendedName>
</protein>
<gene>
    <name evidence="12" type="primary">yihA</name>
    <name evidence="10" type="synonym">engB</name>
    <name evidence="12" type="ORF">QNJ86_13115</name>
</gene>
<evidence type="ECO:0000256" key="1">
    <source>
        <dbReference type="ARBA" id="ARBA00001946"/>
    </source>
</evidence>
<comment type="similarity">
    <text evidence="2 10">Belongs to the TRAFAC class TrmE-Era-EngA-EngB-Septin-like GTPase superfamily. EngB GTPase family.</text>
</comment>
<keyword evidence="7 10" id="KW-0342">GTP-binding</keyword>
<dbReference type="InterPro" id="IPR030393">
    <property type="entry name" value="G_ENGB_dom"/>
</dbReference>
<dbReference type="Gene3D" id="3.40.50.300">
    <property type="entry name" value="P-loop containing nucleotide triphosphate hydrolases"/>
    <property type="match status" value="1"/>
</dbReference>
<evidence type="ECO:0000313" key="12">
    <source>
        <dbReference type="EMBL" id="MDJ1651744.1"/>
    </source>
</evidence>
<evidence type="ECO:0000256" key="4">
    <source>
        <dbReference type="ARBA" id="ARBA00022723"/>
    </source>
</evidence>
<dbReference type="InterPro" id="IPR019987">
    <property type="entry name" value="GTP-bd_ribosome_bio_YsxC"/>
</dbReference>
<dbReference type="PANTHER" id="PTHR11649">
    <property type="entry name" value="MSS1/TRME-RELATED GTP-BINDING PROTEIN"/>
    <property type="match status" value="1"/>
</dbReference>
<dbReference type="InterPro" id="IPR005225">
    <property type="entry name" value="Small_GTP-bd"/>
</dbReference>
<keyword evidence="9 10" id="KW-0131">Cell cycle</keyword>
<evidence type="ECO:0000313" key="13">
    <source>
        <dbReference type="Proteomes" id="UP001232750"/>
    </source>
</evidence>
<dbReference type="EMBL" id="JASJEU010000025">
    <property type="protein sequence ID" value="MDJ1651744.1"/>
    <property type="molecule type" value="Genomic_DNA"/>
</dbReference>
<keyword evidence="5 10" id="KW-0547">Nucleotide-binding</keyword>
<name>A0ABT7DQB6_9ACTN</name>
<keyword evidence="3 10" id="KW-0132">Cell division</keyword>
<evidence type="ECO:0000256" key="3">
    <source>
        <dbReference type="ARBA" id="ARBA00022618"/>
    </source>
</evidence>
<evidence type="ECO:0000256" key="2">
    <source>
        <dbReference type="ARBA" id="ARBA00009638"/>
    </source>
</evidence>
<dbReference type="InterPro" id="IPR027417">
    <property type="entry name" value="P-loop_NTPase"/>
</dbReference>
<evidence type="ECO:0000256" key="6">
    <source>
        <dbReference type="ARBA" id="ARBA00022842"/>
    </source>
</evidence>
<accession>A0ABT7DQB6</accession>
<comment type="caution">
    <text evidence="12">The sequence shown here is derived from an EMBL/GenBank/DDBJ whole genome shotgun (WGS) entry which is preliminary data.</text>
</comment>
<dbReference type="Proteomes" id="UP001232750">
    <property type="component" value="Unassembled WGS sequence"/>
</dbReference>
<organism evidence="12 13">
    <name type="scientific">Gordonibacter faecis</name>
    <dbReference type="NCBI Taxonomy" id="3047475"/>
    <lineage>
        <taxon>Bacteria</taxon>
        <taxon>Bacillati</taxon>
        <taxon>Actinomycetota</taxon>
        <taxon>Coriobacteriia</taxon>
        <taxon>Eggerthellales</taxon>
        <taxon>Eggerthellaceae</taxon>
        <taxon>Gordonibacter</taxon>
    </lineage>
</organism>
<keyword evidence="8 10" id="KW-0717">Septation</keyword>
<evidence type="ECO:0000256" key="7">
    <source>
        <dbReference type="ARBA" id="ARBA00023134"/>
    </source>
</evidence>
<keyword evidence="13" id="KW-1185">Reference proteome</keyword>
<evidence type="ECO:0000256" key="9">
    <source>
        <dbReference type="ARBA" id="ARBA00023306"/>
    </source>
</evidence>
<dbReference type="NCBIfam" id="TIGR00231">
    <property type="entry name" value="small_GTP"/>
    <property type="match status" value="1"/>
</dbReference>
<reference evidence="12 13" key="1">
    <citation type="submission" date="2023-05" db="EMBL/GenBank/DDBJ databases">
        <title>Gordonibacter KGMB12511T sp. nov., isolated from faeces of healthy Korean.</title>
        <authorList>
            <person name="Kim H.S."/>
            <person name="Kim J.-S."/>
            <person name="Suh M.K."/>
            <person name="Eom M.K."/>
            <person name="Do H.E."/>
            <person name="Lee J.-S."/>
        </authorList>
    </citation>
    <scope>NUCLEOTIDE SEQUENCE [LARGE SCALE GENOMIC DNA]</scope>
    <source>
        <strain evidence="12 13">KGMB12511</strain>
    </source>
</reference>
<sequence>MNFNNVRFERSFGTSAQLPPSTAPEVAFAGRSNVGKSSLLNKLFNRKGLAKVSQTPGKTATINFFDGDGVRFVDLPGYGYAKVSKSEKERWSELIEGYFNQDRAFALVVSLIDIRHAASDLDVNMVNFLREADLPFVVVLTKADKLSRQQQNKQKAALKRQLELGADTPLVVTSSAKGDGMDELRSIIKEAVA</sequence>
<evidence type="ECO:0000259" key="11">
    <source>
        <dbReference type="PROSITE" id="PS51706"/>
    </source>
</evidence>
<feature type="domain" description="EngB-type G" evidence="11">
    <location>
        <begin position="22"/>
        <end position="193"/>
    </location>
</feature>
<dbReference type="NCBIfam" id="TIGR03598">
    <property type="entry name" value="GTPase_YsxC"/>
    <property type="match status" value="1"/>
</dbReference>
<dbReference type="HAMAP" id="MF_00321">
    <property type="entry name" value="GTPase_EngB"/>
    <property type="match status" value="1"/>
</dbReference>
<dbReference type="Pfam" id="PF01926">
    <property type="entry name" value="MMR_HSR1"/>
    <property type="match status" value="1"/>
</dbReference>
<dbReference type="SUPFAM" id="SSF52540">
    <property type="entry name" value="P-loop containing nucleoside triphosphate hydrolases"/>
    <property type="match status" value="1"/>
</dbReference>
<keyword evidence="4" id="KW-0479">Metal-binding</keyword>
<dbReference type="PANTHER" id="PTHR11649:SF13">
    <property type="entry name" value="ENGB-TYPE G DOMAIN-CONTAINING PROTEIN"/>
    <property type="match status" value="1"/>
</dbReference>
<dbReference type="RefSeq" id="WP_283833096.1">
    <property type="nucleotide sequence ID" value="NZ_JASJEU010000025.1"/>
</dbReference>
<comment type="cofactor">
    <cofactor evidence="1">
        <name>Mg(2+)</name>
        <dbReference type="ChEBI" id="CHEBI:18420"/>
    </cofactor>
</comment>